<dbReference type="RefSeq" id="WP_343780814.1">
    <property type="nucleotide sequence ID" value="NZ_BAAACZ010000001.1"/>
</dbReference>
<dbReference type="Pfam" id="PF02746">
    <property type="entry name" value="MR_MLE_N"/>
    <property type="match status" value="1"/>
</dbReference>
<comment type="similarity">
    <text evidence="2">Belongs to the mandelate racemase/muconate lactonizing enzyme family.</text>
</comment>
<evidence type="ECO:0000256" key="2">
    <source>
        <dbReference type="ARBA" id="ARBA00008031"/>
    </source>
</evidence>
<dbReference type="SFLD" id="SFLDF00009">
    <property type="entry name" value="o-succinylbenzoate_synthase"/>
    <property type="match status" value="1"/>
</dbReference>
<dbReference type="Proteomes" id="UP001500740">
    <property type="component" value="Unassembled WGS sequence"/>
</dbReference>
<keyword evidence="4" id="KW-0058">Aromatic hydrocarbons catabolism</keyword>
<comment type="caution">
    <text evidence="8">The sequence shown here is derived from an EMBL/GenBank/DDBJ whole genome shotgun (WGS) entry which is preliminary data.</text>
</comment>
<evidence type="ECO:0000256" key="4">
    <source>
        <dbReference type="ARBA" id="ARBA00022797"/>
    </source>
</evidence>
<reference evidence="8 9" key="1">
    <citation type="journal article" date="2019" name="Int. J. Syst. Evol. Microbiol.">
        <title>The Global Catalogue of Microorganisms (GCM) 10K type strain sequencing project: providing services to taxonomists for standard genome sequencing and annotation.</title>
        <authorList>
            <consortium name="The Broad Institute Genomics Platform"/>
            <consortium name="The Broad Institute Genome Sequencing Center for Infectious Disease"/>
            <person name="Wu L."/>
            <person name="Ma J."/>
        </authorList>
    </citation>
    <scope>NUCLEOTIDE SEQUENCE [LARGE SCALE GENOMIC DNA]</scope>
    <source>
        <strain evidence="8 9">JCM 14193</strain>
    </source>
</reference>
<dbReference type="Gene3D" id="3.20.20.120">
    <property type="entry name" value="Enolase-like C-terminal domain"/>
    <property type="match status" value="1"/>
</dbReference>
<name>A0ABN0ZJK2_9BACI</name>
<proteinExistence type="inferred from homology"/>
<dbReference type="SFLD" id="SFLDG01258">
    <property type="entry name" value="(chloro)muconate_cycloisomeras"/>
    <property type="match status" value="1"/>
</dbReference>
<dbReference type="InterPro" id="IPR018110">
    <property type="entry name" value="Mandel_Rmase/mucon_lact_enz_CS"/>
</dbReference>
<evidence type="ECO:0000313" key="9">
    <source>
        <dbReference type="Proteomes" id="UP001500740"/>
    </source>
</evidence>
<gene>
    <name evidence="8" type="ORF">GCM10008935_00190</name>
</gene>
<dbReference type="Gene3D" id="3.30.390.10">
    <property type="entry name" value="Enolase-like, N-terminal domain"/>
    <property type="match status" value="1"/>
</dbReference>
<dbReference type="SUPFAM" id="SSF54826">
    <property type="entry name" value="Enolase N-terminal domain-like"/>
    <property type="match status" value="1"/>
</dbReference>
<feature type="domain" description="Mandelate racemase/muconate lactonizing enzyme C-terminal" evidence="7">
    <location>
        <begin position="146"/>
        <end position="244"/>
    </location>
</feature>
<dbReference type="SFLD" id="SFLDG00180">
    <property type="entry name" value="muconate_cycloisomerase"/>
    <property type="match status" value="1"/>
</dbReference>
<dbReference type="SFLD" id="SFLDS00001">
    <property type="entry name" value="Enolase"/>
    <property type="match status" value="1"/>
</dbReference>
<comment type="cofactor">
    <cofactor evidence="1">
        <name>Mn(2+)</name>
        <dbReference type="ChEBI" id="CHEBI:29035"/>
    </cofactor>
</comment>
<keyword evidence="5" id="KW-0464">Manganese</keyword>
<keyword evidence="9" id="KW-1185">Reference proteome</keyword>
<dbReference type="Pfam" id="PF13378">
    <property type="entry name" value="MR_MLE_C"/>
    <property type="match status" value="1"/>
</dbReference>
<dbReference type="EMBL" id="BAAACZ010000001">
    <property type="protein sequence ID" value="GAA0449750.1"/>
    <property type="molecule type" value="Genomic_DNA"/>
</dbReference>
<evidence type="ECO:0000313" key="8">
    <source>
        <dbReference type="EMBL" id="GAA0449750.1"/>
    </source>
</evidence>
<dbReference type="InterPro" id="IPR013342">
    <property type="entry name" value="Mandelate_racemase_C"/>
</dbReference>
<dbReference type="InterPro" id="IPR036849">
    <property type="entry name" value="Enolase-like_C_sf"/>
</dbReference>
<dbReference type="InterPro" id="IPR029017">
    <property type="entry name" value="Enolase-like_N"/>
</dbReference>
<evidence type="ECO:0000256" key="3">
    <source>
        <dbReference type="ARBA" id="ARBA00022723"/>
    </source>
</evidence>
<sequence>MSGFNIKKVSTRIVDLPIKRPHQFSTTTVSTKAFVIVEVTLNNGVVGYGEGTTPGIWWNGESVESMDLVINQYLSPIVLNQDARSIEKILTLMDRHVRANSFAKAAVEMALYDALGKAYGVPVYQLLGGLSHESIPVCWALATGSVEGDVKEAKEYVEAGRYQHFKVKAGKLATTIDVKRNIELSSGLDGVAQIGIDPNGSWDRVNTVQAMDLLKEANIAFLEQPLAPHDFEGMARLSSMNSVPVMADESVQSIQDAYNLAKQFACNLFSLKIHKFGGLKNTVKVAAIAEAAGIDCFGGTSLESSIGTAASLHAFATVRNLSYGCESFGPDWLKYDLVKEPLPINNGQISVPQGPGLGVEVSEEMVEKFSRKAVKEV</sequence>
<dbReference type="PANTHER" id="PTHR48080">
    <property type="entry name" value="D-GALACTONATE DEHYDRATASE-RELATED"/>
    <property type="match status" value="1"/>
</dbReference>
<evidence type="ECO:0000256" key="5">
    <source>
        <dbReference type="ARBA" id="ARBA00023211"/>
    </source>
</evidence>
<dbReference type="PANTHER" id="PTHR48080:SF3">
    <property type="entry name" value="ENOLASE SUPERFAMILY MEMBER DDB_G0284701"/>
    <property type="match status" value="1"/>
</dbReference>
<dbReference type="SUPFAM" id="SSF51604">
    <property type="entry name" value="Enolase C-terminal domain-like"/>
    <property type="match status" value="1"/>
</dbReference>
<dbReference type="InterPro" id="IPR013341">
    <property type="entry name" value="Mandelate_racemase_N_dom"/>
</dbReference>
<dbReference type="InterPro" id="IPR013370">
    <property type="entry name" value="Chloromuconate_cycloisomerase"/>
</dbReference>
<keyword evidence="6" id="KW-0413">Isomerase</keyword>
<protein>
    <submittedName>
        <fullName evidence="8">Muconate/chloromuconate family cycloisomerase</fullName>
    </submittedName>
</protein>
<dbReference type="NCBIfam" id="TIGR02534">
    <property type="entry name" value="mucon_cyclo"/>
    <property type="match status" value="1"/>
</dbReference>
<keyword evidence="3" id="KW-0479">Metal-binding</keyword>
<dbReference type="InterPro" id="IPR034593">
    <property type="entry name" value="DgoD-like"/>
</dbReference>
<evidence type="ECO:0000256" key="1">
    <source>
        <dbReference type="ARBA" id="ARBA00001936"/>
    </source>
</evidence>
<organism evidence="8 9">
    <name type="scientific">Alkalibacillus silvisoli</name>
    <dbReference type="NCBI Taxonomy" id="392823"/>
    <lineage>
        <taxon>Bacteria</taxon>
        <taxon>Bacillati</taxon>
        <taxon>Bacillota</taxon>
        <taxon>Bacilli</taxon>
        <taxon>Bacillales</taxon>
        <taxon>Bacillaceae</taxon>
        <taxon>Alkalibacillus</taxon>
    </lineage>
</organism>
<evidence type="ECO:0000259" key="7">
    <source>
        <dbReference type="SMART" id="SM00922"/>
    </source>
</evidence>
<accession>A0ABN0ZJK2</accession>
<dbReference type="InterPro" id="IPR029065">
    <property type="entry name" value="Enolase_C-like"/>
</dbReference>
<dbReference type="PROSITE" id="PS00908">
    <property type="entry name" value="MR_MLE_1"/>
    <property type="match status" value="1"/>
</dbReference>
<dbReference type="SMART" id="SM00922">
    <property type="entry name" value="MR_MLE"/>
    <property type="match status" value="1"/>
</dbReference>
<evidence type="ECO:0000256" key="6">
    <source>
        <dbReference type="ARBA" id="ARBA00023235"/>
    </source>
</evidence>